<name>A0ABQ5QKW0_9BACT</name>
<keyword evidence="3" id="KW-0695">RNA-directed DNA polymerase</keyword>
<evidence type="ECO:0000313" key="4">
    <source>
        <dbReference type="Proteomes" id="UP001165069"/>
    </source>
</evidence>
<keyword evidence="4" id="KW-1185">Reference proteome</keyword>
<sequence>MTLRATSLEWAIDFLQLHSDGDLFPKILEVEAISADKSAFVSQLTGVDLSTFQPGSCRRFIVPKDDISYRQATQLDPQDSIILSALVYEYGSLIESRRLTNDKIFSYRFQPTLEDGLYGSKTAWNQFWTRAGLLAKRSGHVLYCDIADFYNQVYHHTVENQLFAAGLPNQAVKWLISLLESTTAGVSRGVPVGPHPIHLIAEATLIPVDNSLQAAGLNFIRYADDILIFCESLQEGKSALATVATVLDKQQRLMLQRHKTKFYDPSEFQKLCLQMIEDRPINSDEKTLLALIKKYTGGDPYKTISYAQITPDDWASISDASICNVINDYIQQESIDYIRLRWFYRRLAQIGHPGAIEISLDNLDALGPCFANICFYLASIQSITPDIWKSIGGRLLEFIRKPEIQSSEYFRLLILSLFTRNEYINHFAQLHGAFQQSDAIVRREIILAAKVNKAFDWARELKESFPTMDPWQQRAYLFTIAGLPRDEKKYFIARQSFIRPFDKALAKWVKGS</sequence>
<dbReference type="PROSITE" id="PS50878">
    <property type="entry name" value="RT_POL"/>
    <property type="match status" value="1"/>
</dbReference>
<dbReference type="InterPro" id="IPR000477">
    <property type="entry name" value="RT_dom"/>
</dbReference>
<evidence type="ECO:0000256" key="1">
    <source>
        <dbReference type="ARBA" id="ARBA00034120"/>
    </source>
</evidence>
<comment type="similarity">
    <text evidence="1">Belongs to the bacterial reverse transcriptase family.</text>
</comment>
<evidence type="ECO:0000259" key="2">
    <source>
        <dbReference type="PROSITE" id="PS50878"/>
    </source>
</evidence>
<gene>
    <name evidence="3" type="ORF">GETHLI_32520</name>
</gene>
<dbReference type="Proteomes" id="UP001165069">
    <property type="component" value="Unassembled WGS sequence"/>
</dbReference>
<dbReference type="RefSeq" id="WP_285577386.1">
    <property type="nucleotide sequence ID" value="NZ_BSDE01000008.1"/>
</dbReference>
<dbReference type="Pfam" id="PF00078">
    <property type="entry name" value="RVT_1"/>
    <property type="match status" value="1"/>
</dbReference>
<keyword evidence="3" id="KW-0808">Transferase</keyword>
<reference evidence="3 4" key="1">
    <citation type="journal article" date="2023" name="Antonie Van Leeuwenhoek">
        <title>Mesoterricola silvestris gen. nov., sp. nov., Mesoterricola sediminis sp. nov., Geothrix oryzae sp. nov., Geothrix edaphica sp. nov., Geothrix rubra sp. nov., and Geothrix limicola sp. nov., six novel members of Acidobacteriota isolated from soils.</title>
        <authorList>
            <person name="Itoh H."/>
            <person name="Sugisawa Y."/>
            <person name="Mise K."/>
            <person name="Xu Z."/>
            <person name="Kuniyasu M."/>
            <person name="Ushijima N."/>
            <person name="Kawano K."/>
            <person name="Kobayashi E."/>
            <person name="Shiratori Y."/>
            <person name="Masuda Y."/>
            <person name="Senoo K."/>
        </authorList>
    </citation>
    <scope>NUCLEOTIDE SEQUENCE [LARGE SCALE GENOMIC DNA]</scope>
    <source>
        <strain evidence="3 4">Red804</strain>
    </source>
</reference>
<accession>A0ABQ5QKW0</accession>
<dbReference type="EMBL" id="BSDE01000008">
    <property type="protein sequence ID" value="GLH74750.1"/>
    <property type="molecule type" value="Genomic_DNA"/>
</dbReference>
<evidence type="ECO:0000313" key="3">
    <source>
        <dbReference type="EMBL" id="GLH74750.1"/>
    </source>
</evidence>
<dbReference type="PANTHER" id="PTHR34047">
    <property type="entry name" value="NUCLEAR INTRON MATURASE 1, MITOCHONDRIAL-RELATED"/>
    <property type="match status" value="1"/>
</dbReference>
<organism evidence="3 4">
    <name type="scientific">Geothrix limicola</name>
    <dbReference type="NCBI Taxonomy" id="2927978"/>
    <lineage>
        <taxon>Bacteria</taxon>
        <taxon>Pseudomonadati</taxon>
        <taxon>Acidobacteriota</taxon>
        <taxon>Holophagae</taxon>
        <taxon>Holophagales</taxon>
        <taxon>Holophagaceae</taxon>
        <taxon>Geothrix</taxon>
    </lineage>
</organism>
<protein>
    <submittedName>
        <fullName evidence="3">Reverse transcriptase</fullName>
    </submittedName>
</protein>
<keyword evidence="3" id="KW-0548">Nucleotidyltransferase</keyword>
<dbReference type="PANTHER" id="PTHR34047:SF8">
    <property type="entry name" value="PROTEIN YKFC"/>
    <property type="match status" value="1"/>
</dbReference>
<dbReference type="CDD" id="cd01646">
    <property type="entry name" value="RT_Bac_retron_I"/>
    <property type="match status" value="1"/>
</dbReference>
<proteinExistence type="inferred from homology"/>
<dbReference type="GO" id="GO:0003964">
    <property type="term" value="F:RNA-directed DNA polymerase activity"/>
    <property type="evidence" value="ECO:0007669"/>
    <property type="project" value="UniProtKB-KW"/>
</dbReference>
<feature type="domain" description="Reverse transcriptase" evidence="2">
    <location>
        <begin position="43"/>
        <end position="273"/>
    </location>
</feature>
<dbReference type="InterPro" id="IPR051083">
    <property type="entry name" value="GrpII_Intron_Splice-Mob/Def"/>
</dbReference>
<comment type="caution">
    <text evidence="3">The sequence shown here is derived from an EMBL/GenBank/DDBJ whole genome shotgun (WGS) entry which is preliminary data.</text>
</comment>